<evidence type="ECO:0000259" key="3">
    <source>
        <dbReference type="Pfam" id="PF20639"/>
    </source>
</evidence>
<feature type="region of interest" description="Disordered" evidence="1">
    <location>
        <begin position="976"/>
        <end position="995"/>
    </location>
</feature>
<dbReference type="GO" id="GO:0042790">
    <property type="term" value="P:nucleolar large rRNA transcription by RNA polymerase I"/>
    <property type="evidence" value="ECO:0007669"/>
    <property type="project" value="TreeGrafter"/>
</dbReference>
<keyword evidence="4" id="KW-0396">Initiation factor</keyword>
<protein>
    <submittedName>
        <fullName evidence="4">RNA polymerase I-specific transcription initiation factor RRN6-like protein</fullName>
    </submittedName>
</protein>
<feature type="region of interest" description="Disordered" evidence="1">
    <location>
        <begin position="777"/>
        <end position="825"/>
    </location>
</feature>
<dbReference type="InterPro" id="IPR019350">
    <property type="entry name" value="RNA_pol_I-sp_TIF_RRN6-like"/>
</dbReference>
<keyword evidence="4" id="KW-0648">Protein biosynthesis</keyword>
<feature type="domain" description="RRN6 beta-propeller" evidence="2">
    <location>
        <begin position="135"/>
        <end position="498"/>
    </location>
</feature>
<dbReference type="Pfam" id="PF20639">
    <property type="entry name" value="Rrn6_K-rich"/>
    <property type="match status" value="1"/>
</dbReference>
<feature type="domain" description="RRN6 K-rich C-terminal" evidence="3">
    <location>
        <begin position="851"/>
        <end position="995"/>
    </location>
</feature>
<feature type="compositionally biased region" description="Polar residues" evidence="1">
    <location>
        <begin position="806"/>
        <end position="818"/>
    </location>
</feature>
<organism evidence="4 5">
    <name type="scientific">Exophiala viscosa</name>
    <dbReference type="NCBI Taxonomy" id="2486360"/>
    <lineage>
        <taxon>Eukaryota</taxon>
        <taxon>Fungi</taxon>
        <taxon>Dikarya</taxon>
        <taxon>Ascomycota</taxon>
        <taxon>Pezizomycotina</taxon>
        <taxon>Eurotiomycetes</taxon>
        <taxon>Chaetothyriomycetidae</taxon>
        <taxon>Chaetothyriales</taxon>
        <taxon>Herpotrichiellaceae</taxon>
        <taxon>Exophiala</taxon>
    </lineage>
</organism>
<evidence type="ECO:0000313" key="4">
    <source>
        <dbReference type="EMBL" id="KAI1616284.1"/>
    </source>
</evidence>
<dbReference type="AlphaFoldDB" id="A0AAN6IIA2"/>
<sequence length="995" mass="110911">MADTERTRRTKYAHETNSLSYGHFGTATYESKKRSWSFLRQHDERGHSDRVTSSGFQLIHERSMRLPHEPDADFESPPFDLVARNTLLKKVPDAAFLPRRLLNFNDTSDVDSTEPAAERNTHSVNHLAVGSVKISLRSQAHDAARDHAFAAFSTGQNGERLRLVDMGAEDITWRNDQGSLEICRVPCPSSRTSPSWSNSAEKILYLAGPGPTRHRFLAVKPSGTSILEPIIADDSSVNKRSFVKPSSVVTIPLSRTGESPHAHAAFNPHDPASNLVAIVDIRGQWSMWRIEGRRKRSARVLYTAHLQGSNNLMSFATSPNDQYVLDGWHRICWITDPAGLRHRRLLVCARRFAAVFDGGGNFEGQVDMRLGPLSDGNQILDVRHSTARPLFTFVLTTSRLLVFTSISDARPGSPQSQPLALLCSWKHFRGDPNLKMTCLETAWGTYGFSQLGRESSLSDTWVLLYSRSSHLAVMYHFRHELLDTKTISKQDPSAFELPTKLQDKGQFVEDIALYPIEFTIQGEASNRADYGLMKMIVTTSNGSVIEATYKHKLDGRNDANQVPKLPLPLGATGRTMQSSRYIEDDEMEDFVIQDGIEEDEALALPAATSVERGDGQTYSMHTQNWQHLLDSERFWLTKNSTSPINISIEKAFDDFGSSQIRSEPQPMKVMSQIVDDYNIVDVFRESDLVAAWLNSLEERQNLSTAVVGAGLELLEPLGPSSFGSLLVLYEQLSLDYVGSLEKVKDRNRVNRERLVRQVVGDIFLGNLIVRSYKIAPDPTSSDPAAAPRPDLDLPSSPPERQRDSSEALSTQPSVSQSPAVEEEPSLTRLRGYCTFADRVPRLSVSHKPTISNVLAHLPNSIEEDPADYSYQSTNQTLKLAQEEVAAQSLDPQERRKAMRQAARLQKKLEKSAQRSQEVMMQRQILPGVASLRIGADMPRREIQSSQAAAPESSQAPISTQVIPGLTMTQPERGAFGMRLQKAKGKNKGVKRRAGF</sequence>
<evidence type="ECO:0000259" key="2">
    <source>
        <dbReference type="Pfam" id="PF10214"/>
    </source>
</evidence>
<dbReference type="GO" id="GO:0003743">
    <property type="term" value="F:translation initiation factor activity"/>
    <property type="evidence" value="ECO:0007669"/>
    <property type="project" value="UniProtKB-KW"/>
</dbReference>
<dbReference type="EMBL" id="MU404351">
    <property type="protein sequence ID" value="KAI1616284.1"/>
    <property type="molecule type" value="Genomic_DNA"/>
</dbReference>
<dbReference type="GO" id="GO:0001163">
    <property type="term" value="F:RNA polymerase I transcription regulatory region sequence-specific DNA binding"/>
    <property type="evidence" value="ECO:0007669"/>
    <property type="project" value="TreeGrafter"/>
</dbReference>
<evidence type="ECO:0000313" key="5">
    <source>
        <dbReference type="Proteomes" id="UP001203852"/>
    </source>
</evidence>
<dbReference type="GO" id="GO:0001179">
    <property type="term" value="F:RNA polymerase I general transcription initiation factor binding"/>
    <property type="evidence" value="ECO:0007669"/>
    <property type="project" value="TreeGrafter"/>
</dbReference>
<evidence type="ECO:0000256" key="1">
    <source>
        <dbReference type="SAM" id="MobiDB-lite"/>
    </source>
</evidence>
<keyword evidence="5" id="KW-1185">Reference proteome</keyword>
<feature type="compositionally biased region" description="Low complexity" evidence="1">
    <location>
        <begin position="777"/>
        <end position="794"/>
    </location>
</feature>
<dbReference type="Proteomes" id="UP001203852">
    <property type="component" value="Unassembled WGS sequence"/>
</dbReference>
<dbReference type="GO" id="GO:0070860">
    <property type="term" value="C:RNA polymerase I core factor complex"/>
    <property type="evidence" value="ECO:0007669"/>
    <property type="project" value="TreeGrafter"/>
</dbReference>
<accession>A0AAN6IIA2</accession>
<gene>
    <name evidence="4" type="ORF">EDD36DRAFT_131552</name>
</gene>
<dbReference type="InterPro" id="IPR048535">
    <property type="entry name" value="RRN6_beta-prop"/>
</dbReference>
<dbReference type="Pfam" id="PF10214">
    <property type="entry name" value="Rrn6_beta-prop"/>
    <property type="match status" value="1"/>
</dbReference>
<dbReference type="PANTHER" id="PTHR28221">
    <property type="entry name" value="RNA POLYMERASE I-SPECIFIC TRANSCRIPTION INITIATION FACTOR RRN6"/>
    <property type="match status" value="1"/>
</dbReference>
<dbReference type="InterPro" id="IPR048536">
    <property type="entry name" value="Rrn6_K-rich"/>
</dbReference>
<reference evidence="4" key="1">
    <citation type="journal article" date="2022" name="bioRxiv">
        <title>Deciphering the potential niche of two novel black yeast fungi from a biological soil crust based on their genomes, phenotypes, and melanin regulation.</title>
        <authorList>
            <consortium name="DOE Joint Genome Institute"/>
            <person name="Carr E.C."/>
            <person name="Barton Q."/>
            <person name="Grambo S."/>
            <person name="Sullivan M."/>
            <person name="Renfro C.M."/>
            <person name="Kuo A."/>
            <person name="Pangilinan J."/>
            <person name="Lipzen A."/>
            <person name="Keymanesh K."/>
            <person name="Savage E."/>
            <person name="Barry K."/>
            <person name="Grigoriev I.V."/>
            <person name="Riekhof W.R."/>
            <person name="Harris S.S."/>
        </authorList>
    </citation>
    <scope>NUCLEOTIDE SEQUENCE</scope>
    <source>
        <strain evidence="4">JF 03-4F</strain>
    </source>
</reference>
<comment type="caution">
    <text evidence="4">The sequence shown here is derived from an EMBL/GenBank/DDBJ whole genome shotgun (WGS) entry which is preliminary data.</text>
</comment>
<dbReference type="PANTHER" id="PTHR28221:SF2">
    <property type="entry name" value="RNA POLYMERASE I-SPECIFIC TRANSCRIPTION INITIATION FACTOR RRN6"/>
    <property type="match status" value="1"/>
</dbReference>
<feature type="compositionally biased region" description="Basic residues" evidence="1">
    <location>
        <begin position="980"/>
        <end position="995"/>
    </location>
</feature>
<proteinExistence type="predicted"/>
<name>A0AAN6IIA2_9EURO</name>